<feature type="region of interest" description="Disordered" evidence="1">
    <location>
        <begin position="24"/>
        <end position="80"/>
    </location>
</feature>
<dbReference type="EMBL" id="CAXKWB010005006">
    <property type="protein sequence ID" value="CAL4076201.1"/>
    <property type="molecule type" value="Genomic_DNA"/>
</dbReference>
<feature type="chain" id="PRO_5043763519" evidence="2">
    <location>
        <begin position="18"/>
        <end position="845"/>
    </location>
</feature>
<evidence type="ECO:0000256" key="1">
    <source>
        <dbReference type="SAM" id="MobiDB-lite"/>
    </source>
</evidence>
<proteinExistence type="predicted"/>
<evidence type="ECO:0000256" key="2">
    <source>
        <dbReference type="SAM" id="SignalP"/>
    </source>
</evidence>
<reference evidence="3 4" key="1">
    <citation type="submission" date="2024-05" db="EMBL/GenBank/DDBJ databases">
        <authorList>
            <person name="Wallberg A."/>
        </authorList>
    </citation>
    <scope>NUCLEOTIDE SEQUENCE [LARGE SCALE GENOMIC DNA]</scope>
</reference>
<dbReference type="Proteomes" id="UP001497623">
    <property type="component" value="Unassembled WGS sequence"/>
</dbReference>
<keyword evidence="4" id="KW-1185">Reference proteome</keyword>
<evidence type="ECO:0000313" key="3">
    <source>
        <dbReference type="EMBL" id="CAL4076201.1"/>
    </source>
</evidence>
<feature type="compositionally biased region" description="Pro residues" evidence="1">
    <location>
        <begin position="29"/>
        <end position="80"/>
    </location>
</feature>
<organism evidence="3 4">
    <name type="scientific">Meganyctiphanes norvegica</name>
    <name type="common">Northern krill</name>
    <name type="synonym">Thysanopoda norvegica</name>
    <dbReference type="NCBI Taxonomy" id="48144"/>
    <lineage>
        <taxon>Eukaryota</taxon>
        <taxon>Metazoa</taxon>
        <taxon>Ecdysozoa</taxon>
        <taxon>Arthropoda</taxon>
        <taxon>Crustacea</taxon>
        <taxon>Multicrustacea</taxon>
        <taxon>Malacostraca</taxon>
        <taxon>Eumalacostraca</taxon>
        <taxon>Eucarida</taxon>
        <taxon>Euphausiacea</taxon>
        <taxon>Euphausiidae</taxon>
        <taxon>Meganyctiphanes</taxon>
    </lineage>
</organism>
<feature type="signal peptide" evidence="2">
    <location>
        <begin position="1"/>
        <end position="17"/>
    </location>
</feature>
<keyword evidence="2" id="KW-0732">Signal</keyword>
<gene>
    <name evidence="3" type="ORF">MNOR_LOCUS10080</name>
</gene>
<name>A0AAV2QDC3_MEGNR</name>
<accession>A0AAV2QDC3</accession>
<protein>
    <submittedName>
        <fullName evidence="3">Uncharacterized protein</fullName>
    </submittedName>
</protein>
<dbReference type="AlphaFoldDB" id="A0AAV2QDC3"/>
<feature type="region of interest" description="Disordered" evidence="1">
    <location>
        <begin position="492"/>
        <end position="513"/>
    </location>
</feature>
<comment type="caution">
    <text evidence="3">The sequence shown here is derived from an EMBL/GenBank/DDBJ whole genome shotgun (WGS) entry which is preliminary data.</text>
</comment>
<evidence type="ECO:0000313" key="4">
    <source>
        <dbReference type="Proteomes" id="UP001497623"/>
    </source>
</evidence>
<sequence length="845" mass="91171">MKVSITILLALCALAYADYPAAKPSSHYGPPPSTGYGPPPTKGYGPPPTKGYGPPPTKGYGPPPTKGYGPPAPMKGYGPPRPTYPPMMTYGPSPSKGKGKGKGFSFKLPKFEMPKLPKFKLPKFEMPKLPKFELPKFKLPSFSKGKGKGGGYPAPMYPQPMTYPQPMPYPQPMYSQPKGKGKGIDFKGMMDSGYGMMKSAGDGLKDFKDKIAQKFHDVKAKILGFKGDILLKKGEKLVEWGQKLHEEAALKQSKYEPAYPMPSYPAPAPSYPAPSPSYPAPAPTYPVHVPSNPSKGYGPPKSHDIVAVPNSGYGVPVKTPAPTYGVPITNPAPTYGVPVSQPKPTYGAPINVPAPTYNPAPVAPVHVPAPTYGAPVPVPAPTYNPAPVAPVHVPAPTYGAPVPVPAPTYNPAPAAPVHVPAPAYSAPVPVPAPTYNPAPITPVHVPAPASTYNPAPIAPVHAPASTYDVPKSKDIIPAPAAPLSVDVRAAPQQGVHQHQYHHHHSSSSHLQGRRPIPVPFLVPVKPMQLLFPRPPQALVLGAPRPHQGYSHRPGGSGAYVPDSNTNGWLSTSTYSICPPYTMDQTYQTHTSTQTPDIDIRFKPNHNGKAAVGRTFGNVNQYNKNNYPTSSKPIICTPIQTSQDISNPQYPNVHPSVAIKPPAGLGDLPLADSLTNIHGNISDANNLWEFLNLTEHDTGHRDSRQYESIFIIEDDDSNEQLYGKHDSLILLDSLDNLPSLNYVNNNISTDEHKISDSDSFNSSYVNNLPPLDEIIIRPDMIKGGWKISENFPPTNINDQQSNESEQGNLSVITLKVSSEKDIENLREKEQDDIFLPPLIENDNHHN</sequence>